<dbReference type="Proteomes" id="UP000689195">
    <property type="component" value="Unassembled WGS sequence"/>
</dbReference>
<organism evidence="1 2">
    <name type="scientific">Paramecium pentaurelia</name>
    <dbReference type="NCBI Taxonomy" id="43138"/>
    <lineage>
        <taxon>Eukaryota</taxon>
        <taxon>Sar</taxon>
        <taxon>Alveolata</taxon>
        <taxon>Ciliophora</taxon>
        <taxon>Intramacronucleata</taxon>
        <taxon>Oligohymenophorea</taxon>
        <taxon>Peniculida</taxon>
        <taxon>Parameciidae</taxon>
        <taxon>Paramecium</taxon>
    </lineage>
</organism>
<reference evidence="1" key="1">
    <citation type="submission" date="2021-01" db="EMBL/GenBank/DDBJ databases">
        <authorList>
            <consortium name="Genoscope - CEA"/>
            <person name="William W."/>
        </authorList>
    </citation>
    <scope>NUCLEOTIDE SEQUENCE</scope>
</reference>
<comment type="caution">
    <text evidence="1">The sequence shown here is derived from an EMBL/GenBank/DDBJ whole genome shotgun (WGS) entry which is preliminary data.</text>
</comment>
<sequence>MAKIIKIFSANRLFLQQQINQYLFEQLQMGCSSTKGRRKGSLSIPKTGILKRPSTQQQVQQEIVNTKKKTLSFQMISINSQEVNRRSIHTRQIISD</sequence>
<evidence type="ECO:0000313" key="2">
    <source>
        <dbReference type="Proteomes" id="UP000689195"/>
    </source>
</evidence>
<accession>A0A8S1SRP3</accession>
<gene>
    <name evidence="1" type="ORF">PPENT_87.1.T0110258</name>
</gene>
<name>A0A8S1SRP3_9CILI</name>
<dbReference type="AlphaFoldDB" id="A0A8S1SRP3"/>
<protein>
    <submittedName>
        <fullName evidence="1">Uncharacterized protein</fullName>
    </submittedName>
</protein>
<dbReference type="OrthoDB" id="10345425at2759"/>
<proteinExistence type="predicted"/>
<keyword evidence="2" id="KW-1185">Reference proteome</keyword>
<dbReference type="EMBL" id="CAJJDO010000011">
    <property type="protein sequence ID" value="CAD8142630.1"/>
    <property type="molecule type" value="Genomic_DNA"/>
</dbReference>
<evidence type="ECO:0000313" key="1">
    <source>
        <dbReference type="EMBL" id="CAD8142630.1"/>
    </source>
</evidence>